<dbReference type="SUPFAM" id="SSF53187">
    <property type="entry name" value="Zn-dependent exopeptidases"/>
    <property type="match status" value="1"/>
</dbReference>
<feature type="binding site" evidence="10">
    <location>
        <position position="126"/>
    </location>
    <ligand>
        <name>Zn(2+)</name>
        <dbReference type="ChEBI" id="CHEBI:29105"/>
        <label>1</label>
    </ligand>
</feature>
<dbReference type="GO" id="GO:0005737">
    <property type="term" value="C:cytoplasm"/>
    <property type="evidence" value="ECO:0007669"/>
    <property type="project" value="UniProtKB-SubCell"/>
</dbReference>
<dbReference type="OrthoDB" id="3064516at2759"/>
<feature type="binding site" evidence="10">
    <location>
        <position position="419"/>
    </location>
    <ligand>
        <name>Zn(2+)</name>
        <dbReference type="ChEBI" id="CHEBI:29105"/>
        <label>2</label>
    </ligand>
</feature>
<dbReference type="InterPro" id="IPR036264">
    <property type="entry name" value="Bact_exopeptidase_dim_dom"/>
</dbReference>
<dbReference type="SUPFAM" id="SSF55031">
    <property type="entry name" value="Bacterial exopeptidase dimerisation domain"/>
    <property type="match status" value="1"/>
</dbReference>
<evidence type="ECO:0000256" key="3">
    <source>
        <dbReference type="ARBA" id="ARBA00011913"/>
    </source>
</evidence>
<dbReference type="InterPro" id="IPR010159">
    <property type="entry name" value="N-acyl_aa_amidohydrolase"/>
</dbReference>
<reference evidence="12 13" key="1">
    <citation type="journal article" date="2019" name="J. Hered.">
        <title>An Improved Genome Assembly for Drosophila navojoa, the Basal Species in the mojavensis Cluster.</title>
        <authorList>
            <person name="Vanderlinde T."/>
            <person name="Dupim E.G."/>
            <person name="Nazario-Yepiz N.O."/>
            <person name="Carvalho A.B."/>
        </authorList>
    </citation>
    <scope>NUCLEOTIDE SEQUENCE [LARGE SCALE GENOMIC DNA]</scope>
    <source>
        <strain evidence="12">Navoj_Jal97</strain>
        <tissue evidence="12">Whole organism</tissue>
    </source>
</reference>
<dbReference type="STRING" id="7232.A0A484BNF8"/>
<dbReference type="InterPro" id="IPR052083">
    <property type="entry name" value="Aminoacylase-1_M20A"/>
</dbReference>
<evidence type="ECO:0000256" key="5">
    <source>
        <dbReference type="ARBA" id="ARBA00022723"/>
    </source>
</evidence>
<feature type="domain" description="Peptidase M20 dimerisation" evidence="11">
    <location>
        <begin position="234"/>
        <end position="344"/>
    </location>
</feature>
<proteinExistence type="inferred from homology"/>
<feature type="active site" description="Proton acceptor" evidence="9">
    <location>
        <position position="193"/>
    </location>
</feature>
<organism evidence="12 13">
    <name type="scientific">Drosophila navojoa</name>
    <name type="common">Fruit fly</name>
    <dbReference type="NCBI Taxonomy" id="7232"/>
    <lineage>
        <taxon>Eukaryota</taxon>
        <taxon>Metazoa</taxon>
        <taxon>Ecdysozoa</taxon>
        <taxon>Arthropoda</taxon>
        <taxon>Hexapoda</taxon>
        <taxon>Insecta</taxon>
        <taxon>Pterygota</taxon>
        <taxon>Neoptera</taxon>
        <taxon>Endopterygota</taxon>
        <taxon>Diptera</taxon>
        <taxon>Brachycera</taxon>
        <taxon>Muscomorpha</taxon>
        <taxon>Ephydroidea</taxon>
        <taxon>Drosophilidae</taxon>
        <taxon>Drosophila</taxon>
    </lineage>
</organism>
<accession>A0A484BNF8</accession>
<evidence type="ECO:0000256" key="9">
    <source>
        <dbReference type="PIRSR" id="PIRSR036696-1"/>
    </source>
</evidence>
<evidence type="ECO:0000256" key="4">
    <source>
        <dbReference type="ARBA" id="ARBA00022490"/>
    </source>
</evidence>
<dbReference type="NCBIfam" id="TIGR01880">
    <property type="entry name" value="Ac-peptdase-euk"/>
    <property type="match status" value="1"/>
</dbReference>
<evidence type="ECO:0000256" key="10">
    <source>
        <dbReference type="PIRSR" id="PIRSR036696-2"/>
    </source>
</evidence>
<dbReference type="Gene3D" id="1.10.150.900">
    <property type="match status" value="1"/>
</dbReference>
<evidence type="ECO:0000313" key="12">
    <source>
        <dbReference type="EMBL" id="TDG49580.1"/>
    </source>
</evidence>
<protein>
    <recommendedName>
        <fullName evidence="3">N-acyl-aliphatic-L-amino acid amidohydrolase</fullName>
        <ecNumber evidence="3">3.5.1.14</ecNumber>
    </recommendedName>
    <alternativeName>
        <fullName evidence="8">N-acyl-L-amino-acid amidohydrolase</fullName>
    </alternativeName>
</protein>
<feature type="binding site" evidence="10">
    <location>
        <position position="221"/>
    </location>
    <ligand>
        <name>Zn(2+)</name>
        <dbReference type="ChEBI" id="CHEBI:29105"/>
        <label>1</label>
    </ligand>
</feature>
<name>A0A484BNF8_DRONA</name>
<dbReference type="EMBL" id="LSRL02000022">
    <property type="protein sequence ID" value="TDG49580.1"/>
    <property type="molecule type" value="Genomic_DNA"/>
</dbReference>
<dbReference type="PANTHER" id="PTHR45892">
    <property type="entry name" value="AMINOACYLASE-1"/>
    <property type="match status" value="1"/>
</dbReference>
<dbReference type="Gene3D" id="3.40.630.10">
    <property type="entry name" value="Zn peptidases"/>
    <property type="match status" value="1"/>
</dbReference>
<evidence type="ECO:0000313" key="13">
    <source>
        <dbReference type="Proteomes" id="UP000295192"/>
    </source>
</evidence>
<dbReference type="FunFam" id="1.10.150.900:FF:000001">
    <property type="entry name" value="Aminoacylase-1, putative"/>
    <property type="match status" value="1"/>
</dbReference>
<feature type="binding site" evidence="10">
    <location>
        <position position="159"/>
    </location>
    <ligand>
        <name>Zn(2+)</name>
        <dbReference type="ChEBI" id="CHEBI:29105"/>
        <label>2</label>
    </ligand>
</feature>
<keyword evidence="5 10" id="KW-0479">Metal-binding</keyword>
<dbReference type="OMA" id="FYGERAQ"/>
<dbReference type="Pfam" id="PF01546">
    <property type="entry name" value="Peptidase_M20"/>
    <property type="match status" value="1"/>
</dbReference>
<dbReference type="GO" id="GO:0046872">
    <property type="term" value="F:metal ion binding"/>
    <property type="evidence" value="ECO:0007669"/>
    <property type="project" value="UniProtKB-KW"/>
</dbReference>
<dbReference type="GO" id="GO:0006520">
    <property type="term" value="P:amino acid metabolic process"/>
    <property type="evidence" value="ECO:0007669"/>
    <property type="project" value="InterPro"/>
</dbReference>
<evidence type="ECO:0000256" key="6">
    <source>
        <dbReference type="ARBA" id="ARBA00022801"/>
    </source>
</evidence>
<dbReference type="Proteomes" id="UP000295192">
    <property type="component" value="Unassembled WGS sequence"/>
</dbReference>
<dbReference type="PIRSF" id="PIRSF036696">
    <property type="entry name" value="ACY-1"/>
    <property type="match status" value="1"/>
</dbReference>
<feature type="binding site" evidence="10">
    <location>
        <position position="194"/>
    </location>
    <ligand>
        <name>Zn(2+)</name>
        <dbReference type="ChEBI" id="CHEBI:29105"/>
        <label>2</label>
    </ligand>
</feature>
<sequence>MQKHEKRRFGQRHRWDMLADLIALLYAMHWHRGIVALVEKQRNLITMSKTEWESNEEIKIFREYLRIPTVHPNVDYTACVEFLKRQAARLGLPVDVIYPVNEANPVVVMKWLGKQPELPSIILNSHTDVVPVFPDKWTHGPFSADLDDEGRIFARGSQDMKCVGTQYLGAVRALKASGFQPKRTVYLTYVPDEEVGGHLGMRQLVNSDYFKKLNVGFSFDEGISSEDETYAVYYAERTLWHLKFKISGTAGHGSLLLPNTAGQKLNYIVNKLMEFRESQVKRLKDEPNIDIGDVTTVNLTQLAGGVQSNVVPPLLEAVFDIRIAVTVDIAEFEKQIRDWCEEAGGGIELEFEMKCPFVQPTKIDESNLYWVAFKKALDELGLKTRYRVFPGATDSRYIRHVGIPALGFSPINKTPLLLHDHDEFLRADTYLNGIEVYKKLIPAVANA</sequence>
<dbReference type="Gene3D" id="3.30.70.360">
    <property type="match status" value="1"/>
</dbReference>
<dbReference type="AlphaFoldDB" id="A0A484BNF8"/>
<gene>
    <name evidence="12" type="ORF">AWZ03_004071</name>
</gene>
<dbReference type="CDD" id="cd05646">
    <property type="entry name" value="M20_AcylaseI_like"/>
    <property type="match status" value="1"/>
</dbReference>
<dbReference type="InterPro" id="IPR011650">
    <property type="entry name" value="Peptidase_M20_dimer"/>
</dbReference>
<evidence type="ECO:0000256" key="1">
    <source>
        <dbReference type="ARBA" id="ARBA00004496"/>
    </source>
</evidence>
<keyword evidence="6" id="KW-0378">Hydrolase</keyword>
<dbReference type="InterPro" id="IPR002933">
    <property type="entry name" value="Peptidase_M20"/>
</dbReference>
<evidence type="ECO:0000256" key="2">
    <source>
        <dbReference type="ARBA" id="ARBA00006247"/>
    </source>
</evidence>
<evidence type="ECO:0000256" key="7">
    <source>
        <dbReference type="ARBA" id="ARBA00022833"/>
    </source>
</evidence>
<comment type="similarity">
    <text evidence="2">Belongs to the peptidase M20A family.</text>
</comment>
<feature type="binding site" evidence="10">
    <location>
        <position position="159"/>
    </location>
    <ligand>
        <name>Zn(2+)</name>
        <dbReference type="ChEBI" id="CHEBI:29105"/>
        <label>1</label>
    </ligand>
</feature>
<keyword evidence="4" id="KW-0963">Cytoplasm</keyword>
<dbReference type="Pfam" id="PF07687">
    <property type="entry name" value="M20_dimer"/>
    <property type="match status" value="1"/>
</dbReference>
<keyword evidence="7 10" id="KW-0862">Zinc</keyword>
<comment type="cofactor">
    <cofactor evidence="10">
        <name>Zn(2+)</name>
        <dbReference type="ChEBI" id="CHEBI:29105"/>
    </cofactor>
    <text evidence="10">Binds 2 Zn(2+) ions per subunit.</text>
</comment>
<comment type="subcellular location">
    <subcellularLocation>
        <location evidence="1">Cytoplasm</location>
    </subcellularLocation>
</comment>
<evidence type="ECO:0000259" key="11">
    <source>
        <dbReference type="Pfam" id="PF07687"/>
    </source>
</evidence>
<dbReference type="GO" id="GO:0004046">
    <property type="term" value="F:aminoacylase activity"/>
    <property type="evidence" value="ECO:0007669"/>
    <property type="project" value="UniProtKB-EC"/>
</dbReference>
<feature type="active site" evidence="9">
    <location>
        <position position="128"/>
    </location>
</feature>
<dbReference type="FunFam" id="3.40.630.10:FF:000019">
    <property type="entry name" value="Aminoacylase 1"/>
    <property type="match status" value="1"/>
</dbReference>
<dbReference type="FunFam" id="3.30.70.360:FF:000005">
    <property type="entry name" value="Putative Aminoacylase-1"/>
    <property type="match status" value="1"/>
</dbReference>
<dbReference type="PANTHER" id="PTHR45892:SF1">
    <property type="entry name" value="AMINOACYLASE-1"/>
    <property type="match status" value="1"/>
</dbReference>
<dbReference type="EC" id="3.5.1.14" evidence="3"/>
<comment type="caution">
    <text evidence="12">The sequence shown here is derived from an EMBL/GenBank/DDBJ whole genome shotgun (WGS) entry which is preliminary data.</text>
</comment>
<keyword evidence="13" id="KW-1185">Reference proteome</keyword>
<evidence type="ECO:0000256" key="8">
    <source>
        <dbReference type="ARBA" id="ARBA00029656"/>
    </source>
</evidence>